<dbReference type="Gene3D" id="3.90.245.10">
    <property type="entry name" value="Ribonucleoside hydrolase-like"/>
    <property type="match status" value="1"/>
</dbReference>
<dbReference type="PANTHER" id="PTHR46190">
    <property type="entry name" value="SI:CH211-201H21.5-RELATED"/>
    <property type="match status" value="1"/>
</dbReference>
<dbReference type="CDD" id="cd02649">
    <property type="entry name" value="nuc_hydro_CeIAG"/>
    <property type="match status" value="1"/>
</dbReference>
<sequence length="340" mass="38781">MGRYVVYDCDVGNDDAWGLMMLIKAEQAYKNRQELTDSPKKFEIIGVTCVQGNTTVEHAVVNTLRVLDVVNRNDIPVFKGCSNLFKSRPWENPKYFVGKDGFGDLQHEQPVDLTLVRPEHAVNAMYEFVCKYPKQVDFLLVGPLTNFAMCISMYGSKFLYKVGEIYIMGGNYRGKGNTTKSAEFNFMMDPEAAQIVFENVEAPVTILPWETCDDQAFRITLDWRLNILGTVENPFVQLLNRVERALLVPRGVKRWLVCDALAVAIYLFPHLVVMEHELHHATVELAGIHTRGQMVIDHLRREQANANIITKINIDHYQKIIAWTGSLRGVHMECELGKEQ</sequence>
<dbReference type="SUPFAM" id="SSF53590">
    <property type="entry name" value="Nucleoside hydrolase"/>
    <property type="match status" value="1"/>
</dbReference>
<evidence type="ECO:0000256" key="1">
    <source>
        <dbReference type="ARBA" id="ARBA00009176"/>
    </source>
</evidence>
<gene>
    <name evidence="3" type="primary">YBP2_0</name>
    <name evidence="3" type="ORF">c0_g1_i2</name>
</gene>
<dbReference type="InterPro" id="IPR001910">
    <property type="entry name" value="Inosine/uridine_hydrolase_dom"/>
</dbReference>
<protein>
    <submittedName>
        <fullName evidence="3">Uncharacterized protein in bps2 5'region</fullName>
    </submittedName>
</protein>
<evidence type="ECO:0000259" key="2">
    <source>
        <dbReference type="Pfam" id="PF01156"/>
    </source>
</evidence>
<dbReference type="EMBL" id="GDHF01016576">
    <property type="protein sequence ID" value="JAI35738.1"/>
    <property type="molecule type" value="Transcribed_RNA"/>
</dbReference>
<proteinExistence type="inferred from homology"/>
<reference evidence="3" key="1">
    <citation type="submission" date="2015-06" db="EMBL/GenBank/DDBJ databases">
        <authorList>
            <person name="Hoefler B.C."/>
            <person name="Straight P.D."/>
        </authorList>
    </citation>
    <scope>NUCLEOTIDE SEQUENCE</scope>
</reference>
<dbReference type="Pfam" id="PF01156">
    <property type="entry name" value="IU_nuc_hydro"/>
    <property type="match status" value="1"/>
</dbReference>
<dbReference type="GO" id="GO:0016799">
    <property type="term" value="F:hydrolase activity, hydrolyzing N-glycosyl compounds"/>
    <property type="evidence" value="ECO:0007669"/>
    <property type="project" value="InterPro"/>
</dbReference>
<comment type="similarity">
    <text evidence="1">Belongs to the IUNH family.</text>
</comment>
<dbReference type="AlphaFoldDB" id="A0A0K8VA83"/>
<dbReference type="OrthoDB" id="432381at2759"/>
<dbReference type="InterPro" id="IPR052775">
    <property type="entry name" value="IUN_hydrolase"/>
</dbReference>
<accession>A0A0K8VA83</accession>
<name>A0A0K8VA83_BACLA</name>
<feature type="domain" description="Inosine/uridine-preferring nucleoside hydrolase" evidence="2">
    <location>
        <begin position="5"/>
        <end position="318"/>
    </location>
</feature>
<dbReference type="InterPro" id="IPR036452">
    <property type="entry name" value="Ribo_hydro-like"/>
</dbReference>
<organism evidence="3">
    <name type="scientific">Bactrocera latifrons</name>
    <name type="common">Malaysian fruit fly</name>
    <name type="synonym">Chaetodacus latifrons</name>
    <dbReference type="NCBI Taxonomy" id="174628"/>
    <lineage>
        <taxon>Eukaryota</taxon>
        <taxon>Metazoa</taxon>
        <taxon>Ecdysozoa</taxon>
        <taxon>Arthropoda</taxon>
        <taxon>Hexapoda</taxon>
        <taxon>Insecta</taxon>
        <taxon>Pterygota</taxon>
        <taxon>Neoptera</taxon>
        <taxon>Endopterygota</taxon>
        <taxon>Diptera</taxon>
        <taxon>Brachycera</taxon>
        <taxon>Muscomorpha</taxon>
        <taxon>Tephritoidea</taxon>
        <taxon>Tephritidae</taxon>
        <taxon>Bactrocera</taxon>
        <taxon>Bactrocera</taxon>
    </lineage>
</organism>
<evidence type="ECO:0000313" key="3">
    <source>
        <dbReference type="EMBL" id="JAI35738.1"/>
    </source>
</evidence>
<dbReference type="PANTHER" id="PTHR46190:SF1">
    <property type="entry name" value="SI:CH211-201H21.5"/>
    <property type="match status" value="1"/>
</dbReference>